<evidence type="ECO:0000256" key="1">
    <source>
        <dbReference type="ARBA" id="ARBA00001933"/>
    </source>
</evidence>
<reference evidence="7 8" key="1">
    <citation type="submission" date="2024-07" db="EMBL/GenBank/DDBJ databases">
        <title>Marimonas sp.nov., isolated from tidal-flat sediment.</title>
        <authorList>
            <person name="Jayan J.N."/>
            <person name="Lee S.S."/>
        </authorList>
    </citation>
    <scope>NUCLEOTIDE SEQUENCE [LARGE SCALE GENOMIC DNA]</scope>
    <source>
        <strain evidence="7 8">MJW-29</strain>
    </source>
</reference>
<dbReference type="Proteomes" id="UP001556098">
    <property type="component" value="Unassembled WGS sequence"/>
</dbReference>
<dbReference type="PANTHER" id="PTHR11999">
    <property type="entry name" value="GROUP II PYRIDOXAL-5-PHOSPHATE DECARBOXYLASE"/>
    <property type="match status" value="1"/>
</dbReference>
<sequence length="440" mass="46684">MLDLFDEPLPETGEDSVAVIEDLALRGEQGLNQMAHPRFFGWVLGGSAPVGVAADWLVSAWGQNAAFHGSSPTGAAIEEIAGRWLLDLLDLPRDAAVGFVTGGTVGNFTALAAARSAVLRRQGWDADADGLFGAPPVEVFIGKDAHTSVFAALGYLGMGRKRVHRVRTDQEGRMIAGDLARQMEDATGPSIVVAQAGQINTGAFDPFGDIVSIARAAGAWVHVDGAFGLWARAHRDYCSLTEGVETADSWSVDGHKWLQTPFDSGYAIVRDTAALQAAMKIDASYLPPQGQGERIPCFLVPELSRRARGIPTWAMIKSLGRMGVEALVARHCGIAQRIAERLAAADGVRVLNDVVLNQIIVSFGCLTVAAGDGKSATEAVITALRDKGEIFVSGGYWHGEWVMRISVICDATMPGDADVVASLILTAWAEVREAAIGQGR</sequence>
<dbReference type="SUPFAM" id="SSF53383">
    <property type="entry name" value="PLP-dependent transferases"/>
    <property type="match status" value="1"/>
</dbReference>
<proteinExistence type="inferred from homology"/>
<keyword evidence="7" id="KW-0808">Transferase</keyword>
<organism evidence="7 8">
    <name type="scientific">Sulfitobacter sediminis</name>
    <dbReference type="NCBI Taxonomy" id="3234186"/>
    <lineage>
        <taxon>Bacteria</taxon>
        <taxon>Pseudomonadati</taxon>
        <taxon>Pseudomonadota</taxon>
        <taxon>Alphaproteobacteria</taxon>
        <taxon>Rhodobacterales</taxon>
        <taxon>Roseobacteraceae</taxon>
        <taxon>Sulfitobacter</taxon>
    </lineage>
</organism>
<gene>
    <name evidence="7" type="ORF">AB2B41_10335</name>
</gene>
<evidence type="ECO:0000256" key="3">
    <source>
        <dbReference type="ARBA" id="ARBA00022793"/>
    </source>
</evidence>
<dbReference type="PANTHER" id="PTHR11999:SF70">
    <property type="entry name" value="MIP05841P"/>
    <property type="match status" value="1"/>
</dbReference>
<evidence type="ECO:0000256" key="4">
    <source>
        <dbReference type="ARBA" id="ARBA00022898"/>
    </source>
</evidence>
<dbReference type="InterPro" id="IPR015424">
    <property type="entry name" value="PyrdxlP-dep_Trfase"/>
</dbReference>
<name>A0ABV3RNR2_9RHOB</name>
<keyword evidence="4 6" id="KW-0663">Pyridoxal phosphate</keyword>
<dbReference type="InterPro" id="IPR010977">
    <property type="entry name" value="Aromatic_deC"/>
</dbReference>
<evidence type="ECO:0000256" key="5">
    <source>
        <dbReference type="ARBA" id="ARBA00023239"/>
    </source>
</evidence>
<dbReference type="EMBL" id="JBFNXX010000006">
    <property type="protein sequence ID" value="MEW9920004.1"/>
    <property type="molecule type" value="Genomic_DNA"/>
</dbReference>
<keyword evidence="7" id="KW-0032">Aminotransferase</keyword>
<keyword evidence="5 6" id="KW-0456">Lyase</keyword>
<dbReference type="InterPro" id="IPR002129">
    <property type="entry name" value="PyrdxlP-dep_de-COase"/>
</dbReference>
<accession>A0ABV3RNR2</accession>
<evidence type="ECO:0000313" key="7">
    <source>
        <dbReference type="EMBL" id="MEW9920004.1"/>
    </source>
</evidence>
<evidence type="ECO:0000256" key="6">
    <source>
        <dbReference type="RuleBase" id="RU000382"/>
    </source>
</evidence>
<keyword evidence="8" id="KW-1185">Reference proteome</keyword>
<evidence type="ECO:0000313" key="8">
    <source>
        <dbReference type="Proteomes" id="UP001556098"/>
    </source>
</evidence>
<dbReference type="Gene3D" id="3.40.640.10">
    <property type="entry name" value="Type I PLP-dependent aspartate aminotransferase-like (Major domain)"/>
    <property type="match status" value="1"/>
</dbReference>
<dbReference type="InterPro" id="IPR015422">
    <property type="entry name" value="PyrdxlP-dep_Trfase_small"/>
</dbReference>
<dbReference type="Pfam" id="PF00282">
    <property type="entry name" value="Pyridoxal_deC"/>
    <property type="match status" value="1"/>
</dbReference>
<dbReference type="InterPro" id="IPR015421">
    <property type="entry name" value="PyrdxlP-dep_Trfase_major"/>
</dbReference>
<protein>
    <submittedName>
        <fullName evidence="7">Aspartate aminotransferase family protein</fullName>
    </submittedName>
</protein>
<evidence type="ECO:0000256" key="2">
    <source>
        <dbReference type="ARBA" id="ARBA00009533"/>
    </source>
</evidence>
<comment type="caution">
    <text evidence="7">The sequence shown here is derived from an EMBL/GenBank/DDBJ whole genome shotgun (WGS) entry which is preliminary data.</text>
</comment>
<dbReference type="Gene3D" id="3.90.1150.10">
    <property type="entry name" value="Aspartate Aminotransferase, domain 1"/>
    <property type="match status" value="1"/>
</dbReference>
<keyword evidence="3" id="KW-0210">Decarboxylase</keyword>
<dbReference type="RefSeq" id="WP_367877704.1">
    <property type="nucleotide sequence ID" value="NZ_JBFNXX010000006.1"/>
</dbReference>
<dbReference type="GO" id="GO:0008483">
    <property type="term" value="F:transaminase activity"/>
    <property type="evidence" value="ECO:0007669"/>
    <property type="project" value="UniProtKB-KW"/>
</dbReference>
<comment type="cofactor">
    <cofactor evidence="1 6">
        <name>pyridoxal 5'-phosphate</name>
        <dbReference type="ChEBI" id="CHEBI:597326"/>
    </cofactor>
</comment>
<comment type="similarity">
    <text evidence="2 6">Belongs to the group II decarboxylase family.</text>
</comment>